<protein>
    <submittedName>
        <fullName evidence="1">Uncharacterized protein</fullName>
    </submittedName>
</protein>
<sequence length="107" mass="12004">MITEIRHIIFSNDELKLVFQSVPLEGFDATRRITRIQVVEGPPPSIRIQSEMAMGGARTELEVESYQLARLMVAYCRDKKIPLPKDALKTIHAQGDALCFSIMSTLG</sequence>
<dbReference type="AlphaFoldDB" id="A0A255Z1X2"/>
<gene>
    <name evidence="1" type="ORF">CHU95_07165</name>
</gene>
<dbReference type="RefSeq" id="WP_094455189.1">
    <property type="nucleotide sequence ID" value="NZ_NOXU01000025.1"/>
</dbReference>
<organism evidence="1 2">
    <name type="scientific">Niveispirillum lacus</name>
    <dbReference type="NCBI Taxonomy" id="1981099"/>
    <lineage>
        <taxon>Bacteria</taxon>
        <taxon>Pseudomonadati</taxon>
        <taxon>Pseudomonadota</taxon>
        <taxon>Alphaproteobacteria</taxon>
        <taxon>Rhodospirillales</taxon>
        <taxon>Azospirillaceae</taxon>
        <taxon>Niveispirillum</taxon>
    </lineage>
</organism>
<dbReference type="OrthoDB" id="7355307at2"/>
<comment type="caution">
    <text evidence="1">The sequence shown here is derived from an EMBL/GenBank/DDBJ whole genome shotgun (WGS) entry which is preliminary data.</text>
</comment>
<accession>A0A255Z1X2</accession>
<name>A0A255Z1X2_9PROT</name>
<dbReference type="EMBL" id="NOXU01000025">
    <property type="protein sequence ID" value="OYQ35503.1"/>
    <property type="molecule type" value="Genomic_DNA"/>
</dbReference>
<evidence type="ECO:0000313" key="2">
    <source>
        <dbReference type="Proteomes" id="UP000216998"/>
    </source>
</evidence>
<keyword evidence="2" id="KW-1185">Reference proteome</keyword>
<proteinExistence type="predicted"/>
<evidence type="ECO:0000313" key="1">
    <source>
        <dbReference type="EMBL" id="OYQ35503.1"/>
    </source>
</evidence>
<reference evidence="1 2" key="1">
    <citation type="submission" date="2017-07" db="EMBL/GenBank/DDBJ databases">
        <title>Niveispirillum cyanobacteriorum sp. nov., isolated from cyanobacterial aggregates in a eutrophic lake.</title>
        <authorList>
            <person name="Cai H."/>
        </authorList>
    </citation>
    <scope>NUCLEOTIDE SEQUENCE [LARGE SCALE GENOMIC DNA]</scope>
    <source>
        <strain evidence="2">TH1-14</strain>
    </source>
</reference>
<dbReference type="Proteomes" id="UP000216998">
    <property type="component" value="Unassembled WGS sequence"/>
</dbReference>